<dbReference type="AlphaFoldDB" id="A0A8B7ZUD3"/>
<sequence>MCHAINFWHTGLLGFMNTAVDIGVARILPASRGNGHDGGLKITDTHLDLIETKGSSALTAKTFMLAIDKTIIVNRSIPSPFQALCMLVAAFFNFNAEYPGIRNKPLLNLCSAVSLVSILKGVRKLRERERRGVQCTLPTARCSLS</sequence>
<accession>A0A8B7ZUD3</accession>
<dbReference type="GeneID" id="110988146"/>
<proteinExistence type="predicted"/>
<evidence type="ECO:0000313" key="1">
    <source>
        <dbReference type="Proteomes" id="UP000694845"/>
    </source>
</evidence>
<evidence type="ECO:0000313" key="2">
    <source>
        <dbReference type="RefSeq" id="XP_022107106.1"/>
    </source>
</evidence>
<name>A0A8B7ZUD3_ACAPL</name>
<keyword evidence="1" id="KW-1185">Reference proteome</keyword>
<dbReference type="RefSeq" id="XP_022107106.1">
    <property type="nucleotide sequence ID" value="XM_022251414.1"/>
</dbReference>
<dbReference type="Proteomes" id="UP000694845">
    <property type="component" value="Unplaced"/>
</dbReference>
<gene>
    <name evidence="2" type="primary">LOC110988146</name>
</gene>
<protein>
    <submittedName>
        <fullName evidence="2">Uncharacterized protein LOC110988146</fullName>
    </submittedName>
</protein>
<organism evidence="1 2">
    <name type="scientific">Acanthaster planci</name>
    <name type="common">Crown-of-thorns starfish</name>
    <dbReference type="NCBI Taxonomy" id="133434"/>
    <lineage>
        <taxon>Eukaryota</taxon>
        <taxon>Metazoa</taxon>
        <taxon>Echinodermata</taxon>
        <taxon>Eleutherozoa</taxon>
        <taxon>Asterozoa</taxon>
        <taxon>Asteroidea</taxon>
        <taxon>Valvatacea</taxon>
        <taxon>Valvatida</taxon>
        <taxon>Acanthasteridae</taxon>
        <taxon>Acanthaster</taxon>
    </lineage>
</organism>
<reference evidence="2" key="1">
    <citation type="submission" date="2025-08" db="UniProtKB">
        <authorList>
            <consortium name="RefSeq"/>
        </authorList>
    </citation>
    <scope>IDENTIFICATION</scope>
</reference>
<dbReference type="KEGG" id="aplc:110988146"/>